<comment type="caution">
    <text evidence="2">The sequence shown here is derived from an EMBL/GenBank/DDBJ whole genome shotgun (WGS) entry which is preliminary data.</text>
</comment>
<feature type="region of interest" description="Disordered" evidence="1">
    <location>
        <begin position="1"/>
        <end position="20"/>
    </location>
</feature>
<gene>
    <name evidence="2" type="ORF">PLEPLA_LOCUS13797</name>
</gene>
<dbReference type="EMBL" id="CADEAL010000840">
    <property type="protein sequence ID" value="CAB1425864.1"/>
    <property type="molecule type" value="Genomic_DNA"/>
</dbReference>
<dbReference type="AlphaFoldDB" id="A0A9N7U8Z0"/>
<feature type="region of interest" description="Disordered" evidence="1">
    <location>
        <begin position="43"/>
        <end position="81"/>
    </location>
</feature>
<accession>A0A9N7U8Z0</accession>
<evidence type="ECO:0000313" key="3">
    <source>
        <dbReference type="Proteomes" id="UP001153269"/>
    </source>
</evidence>
<evidence type="ECO:0000313" key="2">
    <source>
        <dbReference type="EMBL" id="CAB1425864.1"/>
    </source>
</evidence>
<keyword evidence="3" id="KW-1185">Reference proteome</keyword>
<proteinExistence type="predicted"/>
<sequence>MIRKVRQKYSFPSSSASSVPCPLPVSGYGGLLQEALNPQLRSETRLNIRRGTRVQTPFEHKTQDASGCRTVRPRPGPAQLL</sequence>
<reference evidence="2" key="1">
    <citation type="submission" date="2020-03" db="EMBL/GenBank/DDBJ databases">
        <authorList>
            <person name="Weist P."/>
        </authorList>
    </citation>
    <scope>NUCLEOTIDE SEQUENCE</scope>
</reference>
<organism evidence="2 3">
    <name type="scientific">Pleuronectes platessa</name>
    <name type="common">European plaice</name>
    <dbReference type="NCBI Taxonomy" id="8262"/>
    <lineage>
        <taxon>Eukaryota</taxon>
        <taxon>Metazoa</taxon>
        <taxon>Chordata</taxon>
        <taxon>Craniata</taxon>
        <taxon>Vertebrata</taxon>
        <taxon>Euteleostomi</taxon>
        <taxon>Actinopterygii</taxon>
        <taxon>Neopterygii</taxon>
        <taxon>Teleostei</taxon>
        <taxon>Neoteleostei</taxon>
        <taxon>Acanthomorphata</taxon>
        <taxon>Carangaria</taxon>
        <taxon>Pleuronectiformes</taxon>
        <taxon>Pleuronectoidei</taxon>
        <taxon>Pleuronectidae</taxon>
        <taxon>Pleuronectes</taxon>
    </lineage>
</organism>
<name>A0A9N7U8Z0_PLEPL</name>
<dbReference type="Proteomes" id="UP001153269">
    <property type="component" value="Unassembled WGS sequence"/>
</dbReference>
<evidence type="ECO:0000256" key="1">
    <source>
        <dbReference type="SAM" id="MobiDB-lite"/>
    </source>
</evidence>
<protein>
    <submittedName>
        <fullName evidence="2">Uncharacterized protein</fullName>
    </submittedName>
</protein>
<feature type="compositionally biased region" description="Low complexity" evidence="1">
    <location>
        <begin position="10"/>
        <end position="20"/>
    </location>
</feature>